<dbReference type="GO" id="GO:0005524">
    <property type="term" value="F:ATP binding"/>
    <property type="evidence" value="ECO:0007669"/>
    <property type="project" value="InterPro"/>
</dbReference>
<evidence type="ECO:0000256" key="5">
    <source>
        <dbReference type="HAMAP-Rule" id="MF_00149"/>
    </source>
</evidence>
<dbReference type="InterPro" id="IPR013507">
    <property type="entry name" value="DNA_mismatch_S5_2-like"/>
</dbReference>
<feature type="domain" description="DNA mismatch repair protein S5" evidence="7">
    <location>
        <begin position="210"/>
        <end position="328"/>
    </location>
</feature>
<evidence type="ECO:0000259" key="6">
    <source>
        <dbReference type="SMART" id="SM00853"/>
    </source>
</evidence>
<reference evidence="9" key="1">
    <citation type="submission" date="2012-06" db="EMBL/GenBank/DDBJ databases">
        <title>Complete sequence of chromosome of Desulfomonile tiedjei DSM 6799.</title>
        <authorList>
            <person name="Lucas S."/>
            <person name="Copeland A."/>
            <person name="Lapidus A."/>
            <person name="Glavina del Rio T."/>
            <person name="Dalin E."/>
            <person name="Tice H."/>
            <person name="Bruce D."/>
            <person name="Goodwin L."/>
            <person name="Pitluck S."/>
            <person name="Peters L."/>
            <person name="Ovchinnikova G."/>
            <person name="Zeytun A."/>
            <person name="Lu M."/>
            <person name="Kyrpides N."/>
            <person name="Mavromatis K."/>
            <person name="Ivanova N."/>
            <person name="Brettin T."/>
            <person name="Detter J.C."/>
            <person name="Han C."/>
            <person name="Larimer F."/>
            <person name="Land M."/>
            <person name="Hauser L."/>
            <person name="Markowitz V."/>
            <person name="Cheng J.-F."/>
            <person name="Hugenholtz P."/>
            <person name="Woyke T."/>
            <person name="Wu D."/>
            <person name="Spring S."/>
            <person name="Schroeder M."/>
            <person name="Brambilla E."/>
            <person name="Klenk H.-P."/>
            <person name="Eisen J.A."/>
        </authorList>
    </citation>
    <scope>NUCLEOTIDE SEQUENCE [LARGE SCALE GENOMIC DNA]</scope>
    <source>
        <strain evidence="9">ATCC 49306 / DSM 6799 / DCB-1</strain>
    </source>
</reference>
<evidence type="ECO:0000313" key="9">
    <source>
        <dbReference type="Proteomes" id="UP000006055"/>
    </source>
</evidence>
<evidence type="ECO:0000313" key="8">
    <source>
        <dbReference type="EMBL" id="AFM24126.1"/>
    </source>
</evidence>
<dbReference type="SUPFAM" id="SSF55874">
    <property type="entry name" value="ATPase domain of HSP90 chaperone/DNA topoisomerase II/histidine kinase"/>
    <property type="match status" value="1"/>
</dbReference>
<keyword evidence="9" id="KW-1185">Reference proteome</keyword>
<dbReference type="InterPro" id="IPR002099">
    <property type="entry name" value="MutL/Mlh/PMS"/>
</dbReference>
<dbReference type="CDD" id="cd00782">
    <property type="entry name" value="MutL_Trans"/>
    <property type="match status" value="1"/>
</dbReference>
<dbReference type="GO" id="GO:0006298">
    <property type="term" value="P:mismatch repair"/>
    <property type="evidence" value="ECO:0007669"/>
    <property type="project" value="UniProtKB-UniRule"/>
</dbReference>
<dbReference type="InterPro" id="IPR038973">
    <property type="entry name" value="MutL/Mlh/Pms-like"/>
</dbReference>
<comment type="function">
    <text evidence="5">This protein is involved in the repair of mismatches in DNA. It is required for dam-dependent methyl-directed DNA mismatch repair. May act as a 'molecular matchmaker', a protein that promotes the formation of a stable complex between two or more DNA-binding proteins in an ATP-dependent manner without itself being part of a final effector complex.</text>
</comment>
<dbReference type="Gene3D" id="3.30.1540.20">
    <property type="entry name" value="MutL, C-terminal domain, dimerisation subdomain"/>
    <property type="match status" value="1"/>
</dbReference>
<feature type="domain" description="MutL C-terminal dimerisation" evidence="6">
    <location>
        <begin position="401"/>
        <end position="545"/>
    </location>
</feature>
<dbReference type="EMBL" id="CP003360">
    <property type="protein sequence ID" value="AFM24126.1"/>
    <property type="molecule type" value="Genomic_DNA"/>
</dbReference>
<accession>I4C3I5</accession>
<dbReference type="eggNOG" id="COG0323">
    <property type="taxonomic scope" value="Bacteria"/>
</dbReference>
<dbReference type="InterPro" id="IPR014790">
    <property type="entry name" value="MutL_C"/>
</dbReference>
<dbReference type="InterPro" id="IPR014721">
    <property type="entry name" value="Ribsml_uS5_D2-typ_fold_subgr"/>
</dbReference>
<dbReference type="Pfam" id="PF13589">
    <property type="entry name" value="HATPase_c_3"/>
    <property type="match status" value="1"/>
</dbReference>
<keyword evidence="3 5" id="KW-0227">DNA damage</keyword>
<dbReference type="KEGG" id="dti:Desti_1414"/>
<evidence type="ECO:0000256" key="2">
    <source>
        <dbReference type="ARBA" id="ARBA00021975"/>
    </source>
</evidence>
<evidence type="ECO:0000256" key="3">
    <source>
        <dbReference type="ARBA" id="ARBA00022763"/>
    </source>
</evidence>
<evidence type="ECO:0000259" key="7">
    <source>
        <dbReference type="SMART" id="SM01340"/>
    </source>
</evidence>
<evidence type="ECO:0000256" key="1">
    <source>
        <dbReference type="ARBA" id="ARBA00006082"/>
    </source>
</evidence>
<dbReference type="SUPFAM" id="SSF54211">
    <property type="entry name" value="Ribosomal protein S5 domain 2-like"/>
    <property type="match status" value="1"/>
</dbReference>
<dbReference type="InterPro" id="IPR037198">
    <property type="entry name" value="MutL_C_sf"/>
</dbReference>
<dbReference type="InterPro" id="IPR014762">
    <property type="entry name" value="DNA_mismatch_repair_CS"/>
</dbReference>
<dbReference type="Gene3D" id="3.30.1370.100">
    <property type="entry name" value="MutL, C-terminal domain, regulatory subdomain"/>
    <property type="match status" value="1"/>
</dbReference>
<dbReference type="CDD" id="cd16926">
    <property type="entry name" value="HATPase_MutL-MLH-PMS-like"/>
    <property type="match status" value="1"/>
</dbReference>
<dbReference type="SMART" id="SM00853">
    <property type="entry name" value="MutL_C"/>
    <property type="match status" value="1"/>
</dbReference>
<gene>
    <name evidence="5" type="primary">mutL</name>
    <name evidence="8" type="ordered locus">Desti_1414</name>
</gene>
<name>I4C3I5_DESTA</name>
<dbReference type="PROSITE" id="PS00058">
    <property type="entry name" value="DNA_MISMATCH_REPAIR_1"/>
    <property type="match status" value="1"/>
</dbReference>
<dbReference type="Gene3D" id="3.30.565.10">
    <property type="entry name" value="Histidine kinase-like ATPase, C-terminal domain"/>
    <property type="match status" value="1"/>
</dbReference>
<dbReference type="FunFam" id="3.30.565.10:FF:000003">
    <property type="entry name" value="DNA mismatch repair endonuclease MutL"/>
    <property type="match status" value="1"/>
</dbReference>
<dbReference type="InterPro" id="IPR036890">
    <property type="entry name" value="HATPase_C_sf"/>
</dbReference>
<dbReference type="InterPro" id="IPR020667">
    <property type="entry name" value="DNA_mismatch_repair_MutL"/>
</dbReference>
<dbReference type="HAMAP" id="MF_00149">
    <property type="entry name" value="DNA_mis_repair"/>
    <property type="match status" value="1"/>
</dbReference>
<dbReference type="NCBIfam" id="TIGR00585">
    <property type="entry name" value="mutl"/>
    <property type="match status" value="1"/>
</dbReference>
<dbReference type="RefSeq" id="WP_014809276.1">
    <property type="nucleotide sequence ID" value="NC_018025.1"/>
</dbReference>
<sequence length="588" mass="65888">MSTRIRVLDEGVINRIAAGEVIDRPFSVVKELVENSIDAKSTAIRVDIERGGKKLIRVRDNGTGMSHDDAFLALERHATSKLTSEKDLISIATMGFRGEALASIASVSRLRLITCDESDEPGTELLVEGGVLRKAERIGSGRGTLVEVANLFYNVPVRLKFLKENRWESDLIDELITRFALAFPHLGFTYSQDGRLKLDAPPVKSSIERVHTVYSREVRDNLVAIDYAFKDVRVHGHVAKPPYVKSNMRSVFTFVNGRSVRDRLVNSAVMRAFSNLMERGRYPLAILFLEMPPEQVDVNVHPQKAEVRFRKPKVVSDAILNGVHEALMGAPFNPQPIFREPIIPERPYIPIPERKEDPPRERETLVPSRFEAVPLPPAKPSEPEPAALTYAEPGRYASMGVLGQLPGSFLVLHTREELVILDHHAAHERVLFDRLLAIERESVSSECQGLLIPKVLEYSRVEFRALIAHVNLLRRTGFAVEEFGDKEIIVKGVPPWFREADVEDLFASLIEVMLDTGLRGDPTRLNEELLKNIACKAAVKEPSEMHPSEIRALLASLDASSSADVCPHGRPLTVRYPLSEIRKKMGRK</sequence>
<dbReference type="AlphaFoldDB" id="I4C3I5"/>
<dbReference type="PATRIC" id="fig|706587.4.peg.1620"/>
<comment type="similarity">
    <text evidence="1 5">Belongs to the DNA mismatch repair MutL/HexB family.</text>
</comment>
<dbReference type="STRING" id="706587.Desti_1414"/>
<protein>
    <recommendedName>
        <fullName evidence="2 5">DNA mismatch repair protein MutL</fullName>
    </recommendedName>
</protein>
<dbReference type="Gene3D" id="3.30.230.10">
    <property type="match status" value="1"/>
</dbReference>
<dbReference type="GO" id="GO:0140664">
    <property type="term" value="F:ATP-dependent DNA damage sensor activity"/>
    <property type="evidence" value="ECO:0007669"/>
    <property type="project" value="InterPro"/>
</dbReference>
<dbReference type="SUPFAM" id="SSF118116">
    <property type="entry name" value="DNA mismatch repair protein MutL"/>
    <property type="match status" value="1"/>
</dbReference>
<dbReference type="GO" id="GO:0030983">
    <property type="term" value="F:mismatched DNA binding"/>
    <property type="evidence" value="ECO:0007669"/>
    <property type="project" value="InterPro"/>
</dbReference>
<dbReference type="InterPro" id="IPR042121">
    <property type="entry name" value="MutL_C_regsub"/>
</dbReference>
<dbReference type="InterPro" id="IPR020568">
    <property type="entry name" value="Ribosomal_Su5_D2-typ_SF"/>
</dbReference>
<dbReference type="SMART" id="SM01340">
    <property type="entry name" value="DNA_mis_repair"/>
    <property type="match status" value="1"/>
</dbReference>
<dbReference type="Pfam" id="PF08676">
    <property type="entry name" value="MutL_C"/>
    <property type="match status" value="1"/>
</dbReference>
<dbReference type="GO" id="GO:0016887">
    <property type="term" value="F:ATP hydrolysis activity"/>
    <property type="evidence" value="ECO:0007669"/>
    <property type="project" value="InterPro"/>
</dbReference>
<dbReference type="InterPro" id="IPR042120">
    <property type="entry name" value="MutL_C_dimsub"/>
</dbReference>
<dbReference type="PANTHER" id="PTHR10073">
    <property type="entry name" value="DNA MISMATCH REPAIR PROTEIN MLH, PMS, MUTL"/>
    <property type="match status" value="1"/>
</dbReference>
<dbReference type="HOGENOM" id="CLU_004131_4_2_7"/>
<keyword evidence="4 5" id="KW-0234">DNA repair</keyword>
<evidence type="ECO:0000256" key="4">
    <source>
        <dbReference type="ARBA" id="ARBA00023204"/>
    </source>
</evidence>
<proteinExistence type="inferred from homology"/>
<organism evidence="8 9">
    <name type="scientific">Desulfomonile tiedjei (strain ATCC 49306 / DSM 6799 / DCB-1)</name>
    <dbReference type="NCBI Taxonomy" id="706587"/>
    <lineage>
        <taxon>Bacteria</taxon>
        <taxon>Pseudomonadati</taxon>
        <taxon>Thermodesulfobacteriota</taxon>
        <taxon>Desulfomonilia</taxon>
        <taxon>Desulfomonilales</taxon>
        <taxon>Desulfomonilaceae</taxon>
        <taxon>Desulfomonile</taxon>
    </lineage>
</organism>
<dbReference type="GO" id="GO:0032300">
    <property type="term" value="C:mismatch repair complex"/>
    <property type="evidence" value="ECO:0007669"/>
    <property type="project" value="InterPro"/>
</dbReference>
<dbReference type="PANTHER" id="PTHR10073:SF12">
    <property type="entry name" value="DNA MISMATCH REPAIR PROTEIN MLH1"/>
    <property type="match status" value="1"/>
</dbReference>
<dbReference type="Proteomes" id="UP000006055">
    <property type="component" value="Chromosome"/>
</dbReference>
<dbReference type="Pfam" id="PF01119">
    <property type="entry name" value="DNA_mis_repair"/>
    <property type="match status" value="1"/>
</dbReference>